<keyword evidence="1" id="KW-0805">Transcription regulation</keyword>
<protein>
    <submittedName>
        <fullName evidence="5">Crp/Fnr family transcriptional regulator</fullName>
    </submittedName>
</protein>
<evidence type="ECO:0000259" key="4">
    <source>
        <dbReference type="PROSITE" id="PS50042"/>
    </source>
</evidence>
<dbReference type="Pfam" id="PF00027">
    <property type="entry name" value="cNMP_binding"/>
    <property type="match status" value="1"/>
</dbReference>
<dbReference type="KEGG" id="ddb:E7747_01990"/>
<dbReference type="PROSITE" id="PS50042">
    <property type="entry name" value="CNMP_BINDING_3"/>
    <property type="match status" value="1"/>
</dbReference>
<dbReference type="Pfam" id="PF13545">
    <property type="entry name" value="HTH_Crp_2"/>
    <property type="match status" value="1"/>
</dbReference>
<evidence type="ECO:0000313" key="5">
    <source>
        <dbReference type="EMBL" id="QCD41183.1"/>
    </source>
</evidence>
<keyword evidence="3" id="KW-0804">Transcription</keyword>
<dbReference type="InterPro" id="IPR012318">
    <property type="entry name" value="HTH_CRP"/>
</dbReference>
<evidence type="ECO:0000256" key="3">
    <source>
        <dbReference type="ARBA" id="ARBA00023163"/>
    </source>
</evidence>
<dbReference type="GO" id="GO:0003677">
    <property type="term" value="F:DNA binding"/>
    <property type="evidence" value="ECO:0007669"/>
    <property type="project" value="UniProtKB-KW"/>
</dbReference>
<dbReference type="Gene3D" id="2.60.120.10">
    <property type="entry name" value="Jelly Rolls"/>
    <property type="match status" value="1"/>
</dbReference>
<dbReference type="PANTHER" id="PTHR24567:SF58">
    <property type="entry name" value="CYCLIC AMP-BINDING REGULATORY PROTEIN"/>
    <property type="match status" value="1"/>
</dbReference>
<dbReference type="RefSeq" id="WP_123615453.1">
    <property type="nucleotide sequence ID" value="NZ_CP039396.1"/>
</dbReference>
<gene>
    <name evidence="5" type="ORF">E7747_01990</name>
</gene>
<dbReference type="SUPFAM" id="SSF46785">
    <property type="entry name" value="Winged helix' DNA-binding domain"/>
    <property type="match status" value="1"/>
</dbReference>
<dbReference type="PANTHER" id="PTHR24567">
    <property type="entry name" value="CRP FAMILY TRANSCRIPTIONAL REGULATORY PROTEIN"/>
    <property type="match status" value="1"/>
</dbReference>
<evidence type="ECO:0000313" key="6">
    <source>
        <dbReference type="Proteomes" id="UP000297149"/>
    </source>
</evidence>
<name>A0A4P7W049_9BACT</name>
<dbReference type="InterPro" id="IPR050397">
    <property type="entry name" value="Env_Response_Regulators"/>
</dbReference>
<dbReference type="SMART" id="SM00100">
    <property type="entry name" value="cNMP"/>
    <property type="match status" value="1"/>
</dbReference>
<keyword evidence="6" id="KW-1185">Reference proteome</keyword>
<feature type="domain" description="Cyclic nucleotide-binding" evidence="4">
    <location>
        <begin position="15"/>
        <end position="121"/>
    </location>
</feature>
<dbReference type="InterPro" id="IPR000595">
    <property type="entry name" value="cNMP-bd_dom"/>
</dbReference>
<evidence type="ECO:0000256" key="1">
    <source>
        <dbReference type="ARBA" id="ARBA00023015"/>
    </source>
</evidence>
<proteinExistence type="predicted"/>
<dbReference type="GO" id="GO:0005829">
    <property type="term" value="C:cytosol"/>
    <property type="evidence" value="ECO:0007669"/>
    <property type="project" value="TreeGrafter"/>
</dbReference>
<accession>A0A4P7W049</accession>
<dbReference type="CDD" id="cd00038">
    <property type="entry name" value="CAP_ED"/>
    <property type="match status" value="1"/>
</dbReference>
<dbReference type="InterPro" id="IPR036390">
    <property type="entry name" value="WH_DNA-bd_sf"/>
</dbReference>
<dbReference type="InterPro" id="IPR014710">
    <property type="entry name" value="RmlC-like_jellyroll"/>
</dbReference>
<dbReference type="SUPFAM" id="SSF51206">
    <property type="entry name" value="cAMP-binding domain-like"/>
    <property type="match status" value="1"/>
</dbReference>
<keyword evidence="2" id="KW-0238">DNA-binding</keyword>
<dbReference type="AlphaFoldDB" id="A0A4P7W049"/>
<dbReference type="GO" id="GO:0003700">
    <property type="term" value="F:DNA-binding transcription factor activity"/>
    <property type="evidence" value="ECO:0007669"/>
    <property type="project" value="TreeGrafter"/>
</dbReference>
<sequence>MAANSMYENLMGLPLFNGVSYNRISEIVGNTRLAFSKYLPGETILEAGDPCTRMMFVIGGCVRLSVRNSTDRFGVMQTLQAPSVISPDFLFGRNTLYPATVTAIDTVSIMQIEKNDFINIIRTDEVCLFNYLNYISTNAQKAIDGVLSLTSGSLEERIAFWIIALTQRDALDVVLTCKQRDLYTLFGVQRSSFINTLESMKARGLIDYTSTEIRVVSRNELRSLLLKTPD</sequence>
<dbReference type="InterPro" id="IPR018490">
    <property type="entry name" value="cNMP-bd_dom_sf"/>
</dbReference>
<evidence type="ECO:0000256" key="2">
    <source>
        <dbReference type="ARBA" id="ARBA00023125"/>
    </source>
</evidence>
<dbReference type="EMBL" id="CP039396">
    <property type="protein sequence ID" value="QCD41183.1"/>
    <property type="molecule type" value="Genomic_DNA"/>
</dbReference>
<dbReference type="Proteomes" id="UP000297149">
    <property type="component" value="Chromosome"/>
</dbReference>
<organism evidence="5 6">
    <name type="scientific">Duncaniella dubosii</name>
    <dbReference type="NCBI Taxonomy" id="2518971"/>
    <lineage>
        <taxon>Bacteria</taxon>
        <taxon>Pseudomonadati</taxon>
        <taxon>Bacteroidota</taxon>
        <taxon>Bacteroidia</taxon>
        <taxon>Bacteroidales</taxon>
        <taxon>Muribaculaceae</taxon>
        <taxon>Duncaniella</taxon>
    </lineage>
</organism>
<reference evidence="6" key="1">
    <citation type="submission" date="2019-02" db="EMBL/GenBank/DDBJ databases">
        <title>Isolation and identification of novel species under the genus Muribaculum.</title>
        <authorList>
            <person name="Miyake S."/>
            <person name="Ding Y."/>
            <person name="Low A."/>
            <person name="Soh M."/>
            <person name="Seedorf H."/>
        </authorList>
    </citation>
    <scope>NUCLEOTIDE SEQUENCE [LARGE SCALE GENOMIC DNA]</scope>
    <source>
        <strain evidence="6">H5</strain>
    </source>
</reference>